<dbReference type="GO" id="GO:0035145">
    <property type="term" value="C:exon-exon junction complex"/>
    <property type="evidence" value="ECO:0007669"/>
    <property type="project" value="InterPro"/>
</dbReference>
<evidence type="ECO:0000256" key="2">
    <source>
        <dbReference type="ARBA" id="ARBA00009270"/>
    </source>
</evidence>
<keyword evidence="5" id="KW-0539">Nucleus</keyword>
<dbReference type="InterPro" id="IPR036605">
    <property type="entry name" value="Mago_nashi_sf"/>
</dbReference>
<dbReference type="SUPFAM" id="SSF89817">
    <property type="entry name" value="Mago nashi protein"/>
    <property type="match status" value="1"/>
</dbReference>
<keyword evidence="8" id="KW-1185">Reference proteome</keyword>
<evidence type="ECO:0000256" key="1">
    <source>
        <dbReference type="ARBA" id="ARBA00004123"/>
    </source>
</evidence>
<dbReference type="Ensembl" id="ENSANIT00000025289.1">
    <property type="protein sequence ID" value="ENSANIP00000024475.1"/>
    <property type="gene ID" value="ENSANIG00000016561.1"/>
</dbReference>
<dbReference type="AlphaFoldDB" id="A0A8B9NIL7"/>
<keyword evidence="3" id="KW-0813">Transport</keyword>
<accession>A0A8B9NIL7</accession>
<comment type="similarity">
    <text evidence="2">Belongs to the mago nashi family.</text>
</comment>
<name>A0A8B9NIL7_9AVES</name>
<feature type="compositionally biased region" description="Basic residues" evidence="6">
    <location>
        <begin position="29"/>
        <end position="50"/>
    </location>
</feature>
<evidence type="ECO:0000256" key="4">
    <source>
        <dbReference type="ARBA" id="ARBA00023187"/>
    </source>
</evidence>
<dbReference type="InterPro" id="IPR004023">
    <property type="entry name" value="Mago_nashi"/>
</dbReference>
<organism evidence="7 8">
    <name type="scientific">Accipiter nisus</name>
    <name type="common">Eurasian sparrowhawk</name>
    <dbReference type="NCBI Taxonomy" id="211598"/>
    <lineage>
        <taxon>Eukaryota</taxon>
        <taxon>Metazoa</taxon>
        <taxon>Chordata</taxon>
        <taxon>Craniata</taxon>
        <taxon>Vertebrata</taxon>
        <taxon>Euteleostomi</taxon>
        <taxon>Archelosauria</taxon>
        <taxon>Archosauria</taxon>
        <taxon>Dinosauria</taxon>
        <taxon>Saurischia</taxon>
        <taxon>Theropoda</taxon>
        <taxon>Coelurosauria</taxon>
        <taxon>Aves</taxon>
        <taxon>Neognathae</taxon>
        <taxon>Neoaves</taxon>
        <taxon>Telluraves</taxon>
        <taxon>Accipitrimorphae</taxon>
        <taxon>Accipitriformes</taxon>
        <taxon>Accipitridae</taxon>
        <taxon>Accipitrinae</taxon>
        <taxon>Accipiter</taxon>
    </lineage>
</organism>
<dbReference type="PANTHER" id="PTHR12638:SF0">
    <property type="entry name" value="MAGO HOMOLOG, EXON JUNCTION COMPLEX SUBUNIT-RELATED"/>
    <property type="match status" value="1"/>
</dbReference>
<comment type="subcellular location">
    <subcellularLocation>
        <location evidence="1">Nucleus</location>
    </subcellularLocation>
</comment>
<reference evidence="7" key="2">
    <citation type="submission" date="2025-09" db="UniProtKB">
        <authorList>
            <consortium name="Ensembl"/>
        </authorList>
    </citation>
    <scope>IDENTIFICATION</scope>
</reference>
<dbReference type="PANTHER" id="PTHR12638">
    <property type="entry name" value="PROTEIN MAGO NASHI HOMOLOG"/>
    <property type="match status" value="1"/>
</dbReference>
<dbReference type="Gene3D" id="3.30.1560.10">
    <property type="entry name" value="Mago nashi"/>
    <property type="match status" value="1"/>
</dbReference>
<evidence type="ECO:0000313" key="8">
    <source>
        <dbReference type="Proteomes" id="UP000694541"/>
    </source>
</evidence>
<evidence type="ECO:0000256" key="3">
    <source>
        <dbReference type="ARBA" id="ARBA00022816"/>
    </source>
</evidence>
<evidence type="ECO:0000256" key="5">
    <source>
        <dbReference type="ARBA" id="ARBA00023242"/>
    </source>
</evidence>
<evidence type="ECO:0000256" key="6">
    <source>
        <dbReference type="SAM" id="MobiDB-lite"/>
    </source>
</evidence>
<sequence>MSGPPPLEFWLRALPFSRREQRERGPGCSHRRPPGGGRNRRRRCSGRRRSALPPQRSGKGSKRRPAVTRFARAAALHAGTIGGGGGTMASDFYLRYYVGHKGKFGHEFLEFEFRPDGKLRYANNSNYKNDVMIRKEAYVHKSVMEELKRIIDDSEITKEDDALWPPPDRVGRQELEIVIGDEHISFTTSKIGSLIDVNQSKDPEGLRVFYYLVQDLKCLVFSLIGLHFKIKPI</sequence>
<feature type="region of interest" description="Disordered" evidence="6">
    <location>
        <begin position="20"/>
        <end position="66"/>
    </location>
</feature>
<dbReference type="FunFam" id="3.30.1560.10:FF:000001">
    <property type="entry name" value="Protein mago nashi homolog"/>
    <property type="match status" value="1"/>
</dbReference>
<dbReference type="Proteomes" id="UP000694541">
    <property type="component" value="Unplaced"/>
</dbReference>
<keyword evidence="3" id="KW-0509">mRNA transport</keyword>
<reference evidence="7" key="1">
    <citation type="submission" date="2025-08" db="UniProtKB">
        <authorList>
            <consortium name="Ensembl"/>
        </authorList>
    </citation>
    <scope>IDENTIFICATION</scope>
</reference>
<evidence type="ECO:0000313" key="7">
    <source>
        <dbReference type="Ensembl" id="ENSANIP00000024475.1"/>
    </source>
</evidence>
<dbReference type="Pfam" id="PF02792">
    <property type="entry name" value="Mago_nashi"/>
    <property type="match status" value="1"/>
</dbReference>
<proteinExistence type="inferred from homology"/>
<dbReference type="GO" id="GO:0071013">
    <property type="term" value="C:catalytic step 2 spliceosome"/>
    <property type="evidence" value="ECO:0007669"/>
    <property type="project" value="TreeGrafter"/>
</dbReference>
<dbReference type="GO" id="GO:0051028">
    <property type="term" value="P:mRNA transport"/>
    <property type="evidence" value="ECO:0007669"/>
    <property type="project" value="UniProtKB-KW"/>
</dbReference>
<keyword evidence="4" id="KW-0508">mRNA splicing</keyword>
<dbReference type="GO" id="GO:0008380">
    <property type="term" value="P:RNA splicing"/>
    <property type="evidence" value="ECO:0007669"/>
    <property type="project" value="UniProtKB-KW"/>
</dbReference>
<keyword evidence="4" id="KW-0507">mRNA processing</keyword>
<protein>
    <submittedName>
        <fullName evidence="7">Mago homolog, exon junction complex subunit</fullName>
    </submittedName>
</protein>
<dbReference type="CDD" id="cd11295">
    <property type="entry name" value="Mago_nashi"/>
    <property type="match status" value="1"/>
</dbReference>